<name>D6PCY8_9BACT</name>
<organism evidence="1">
    <name type="scientific">uncultured marine bacterium MedDCM-OCT-S04-C385</name>
    <dbReference type="NCBI Taxonomy" id="743055"/>
    <lineage>
        <taxon>Bacteria</taxon>
        <taxon>environmental samples</taxon>
    </lineage>
</organism>
<accession>D6PCY8</accession>
<sequence>MLNFQNQDCNTSLQEGIEEYRSYLRKNNRYVLGEQVSDSEKWGILCHDATHVIFGLDTTLEEEAMLDCWVFLGGNYFQIIKDYFSGKLNFKETTEKVEILLKDVGYTKYTFLYLKVMFRKWPTILFRCFKMKKRWNYYFSDELLEKSIKEIREEFRIKILTHSERKIKKASWTREIKEF</sequence>
<evidence type="ECO:0000313" key="1">
    <source>
        <dbReference type="EMBL" id="ADD93589.1"/>
    </source>
</evidence>
<protein>
    <submittedName>
        <fullName evidence="1">Methionine synthase I</fullName>
    </submittedName>
</protein>
<dbReference type="AlphaFoldDB" id="D6PCY8"/>
<reference evidence="1" key="1">
    <citation type="journal article" date="2010" name="ISME J.">
        <title>Metagenome of the Mediterranean deep chlorophyll maximum studied by direct and fosmid library 454 pyrosequencing.</title>
        <authorList>
            <person name="Ghai R."/>
            <person name="Martin-Cuadrado A.B."/>
            <person name="Molto A.G."/>
            <person name="Heredia I.G."/>
            <person name="Cabrera R."/>
            <person name="Martin J."/>
            <person name="Verdu M."/>
            <person name="Deschamps P."/>
            <person name="Moreira D."/>
            <person name="Lopez-Garcia P."/>
            <person name="Mira A."/>
            <person name="Rodriguez-Valera F."/>
        </authorList>
    </citation>
    <scope>NUCLEOTIDE SEQUENCE</scope>
</reference>
<proteinExistence type="predicted"/>
<dbReference type="EMBL" id="GU942988">
    <property type="protein sequence ID" value="ADD93589.1"/>
    <property type="molecule type" value="Genomic_DNA"/>
</dbReference>